<keyword evidence="7" id="KW-0812">Transmembrane</keyword>
<feature type="domain" description="Peptidase A1" evidence="9">
    <location>
        <begin position="166"/>
        <end position="498"/>
    </location>
</feature>
<sequence>MVHTAVLTTVLAFAAAFSTTAGASSSARGNVERRSENGASGRIPLESRSNNAVAGPGPTTLALRYDARRAHSHDPEVRRAWLRDDDLRLRSKYRADLDHDAQKRVDRDMRAALAERRALRPRQNGGGAAGGSSASNSNASTSTAAVEADLDEANDLLTVWGRDVFYTAEVAVGTPPQFFEIHVDTGSADFYVFDSSCTGAECKKDKLFNSKASSTFTDLPDLGPNNITFGTGFSYGHWGADTVQMAGYSVSDLVFLRASVHDTSYSLTNITGIMGMGWAQLSKSNTYPFWQVLAPRWKDKRMGFYIGRVSSLDIVDTATTPPSQAISTAQAGGLMTLGGVNEKLIAGEITYTPLIALDFWRIPMDQITLNDYTLNPEGSNTAIIDTGSSVIQGPSASVAQLYANIPGAKPVTDPGMLGYYTFPCSQVTNISLSLQFGGVSYAVNPVDMVRTRTGDLCTGSIMAFNVSSSSRFHWIVGATFLKNVYTVFRYDPPAVGFANLVQPLQANLTGLDVHINGTAAMRQNSTVQNPSFGPGLGMKKSNKSTVQTALGATFGALAGAGLLAWLLCFIGYRRWYRPRRERRKSMAAQRPVVIDIESQSSPQPAGPSGSRFSDTTSSNLSGEETRVGHSEEKKVSLASDDDAKFSVMTKVRSVASDDLTSEGSHGQHVPVAIAQELDLPIEDPLESLTPPEPALLAPPRPASLAPSSHVNLAMDEDTGAPQLTLPKMKRLTMGLGTPNASRPSLL</sequence>
<proteinExistence type="inferred from homology"/>
<keyword evidence="5" id="KW-0378">Hydrolase</keyword>
<evidence type="ECO:0000313" key="11">
    <source>
        <dbReference type="Proteomes" id="UP000827549"/>
    </source>
</evidence>
<dbReference type="GO" id="GO:0004190">
    <property type="term" value="F:aspartic-type endopeptidase activity"/>
    <property type="evidence" value="ECO:0007669"/>
    <property type="project" value="UniProtKB-KW"/>
</dbReference>
<keyword evidence="7" id="KW-0472">Membrane</keyword>
<keyword evidence="4" id="KW-1015">Disulfide bond</keyword>
<feature type="compositionally biased region" description="Low complexity" evidence="6">
    <location>
        <begin position="131"/>
        <end position="144"/>
    </location>
</feature>
<evidence type="ECO:0000256" key="4">
    <source>
        <dbReference type="PIRSR" id="PIRSR601461-2"/>
    </source>
</evidence>
<protein>
    <submittedName>
        <fullName evidence="10">Aspartic protease</fullName>
    </submittedName>
</protein>
<keyword evidence="11" id="KW-1185">Reference proteome</keyword>
<feature type="region of interest" description="Disordered" evidence="6">
    <location>
        <begin position="23"/>
        <end position="59"/>
    </location>
</feature>
<evidence type="ECO:0000256" key="1">
    <source>
        <dbReference type="ARBA" id="ARBA00007447"/>
    </source>
</evidence>
<dbReference type="CDD" id="cd05471">
    <property type="entry name" value="pepsin_like"/>
    <property type="match status" value="1"/>
</dbReference>
<name>A0AAF1BIQ6_9TREE</name>
<feature type="active site" evidence="3">
    <location>
        <position position="385"/>
    </location>
</feature>
<dbReference type="PROSITE" id="PS00141">
    <property type="entry name" value="ASP_PROTEASE"/>
    <property type="match status" value="1"/>
</dbReference>
<dbReference type="InterPro" id="IPR021109">
    <property type="entry name" value="Peptidase_aspartic_dom_sf"/>
</dbReference>
<dbReference type="GeneID" id="87809267"/>
<keyword evidence="2 5" id="KW-0064">Aspartyl protease</keyword>
<feature type="signal peptide" evidence="8">
    <location>
        <begin position="1"/>
        <end position="22"/>
    </location>
</feature>
<feature type="chain" id="PRO_5042183557" evidence="8">
    <location>
        <begin position="23"/>
        <end position="746"/>
    </location>
</feature>
<feature type="region of interest" description="Disordered" evidence="6">
    <location>
        <begin position="584"/>
        <end position="637"/>
    </location>
</feature>
<evidence type="ECO:0000256" key="5">
    <source>
        <dbReference type="RuleBase" id="RU000454"/>
    </source>
</evidence>
<feature type="transmembrane region" description="Helical" evidence="7">
    <location>
        <begin position="549"/>
        <end position="572"/>
    </location>
</feature>
<dbReference type="PANTHER" id="PTHR47966">
    <property type="entry name" value="BETA-SITE APP-CLEAVING ENZYME, ISOFORM A-RELATED"/>
    <property type="match status" value="1"/>
</dbReference>
<dbReference type="InterPro" id="IPR001461">
    <property type="entry name" value="Aspartic_peptidase_A1"/>
</dbReference>
<evidence type="ECO:0000256" key="2">
    <source>
        <dbReference type="ARBA" id="ARBA00022750"/>
    </source>
</evidence>
<dbReference type="PANTHER" id="PTHR47966:SF6">
    <property type="entry name" value="PEPTIDASE A1 DOMAIN-CONTAINING PROTEIN"/>
    <property type="match status" value="1"/>
</dbReference>
<dbReference type="RefSeq" id="XP_062628588.1">
    <property type="nucleotide sequence ID" value="XM_062772604.1"/>
</dbReference>
<dbReference type="Proteomes" id="UP000827549">
    <property type="component" value="Chromosome 4"/>
</dbReference>
<comment type="similarity">
    <text evidence="1 5">Belongs to the peptidase A1 family.</text>
</comment>
<dbReference type="PRINTS" id="PR00792">
    <property type="entry name" value="PEPSIN"/>
</dbReference>
<dbReference type="SUPFAM" id="SSF50630">
    <property type="entry name" value="Acid proteases"/>
    <property type="match status" value="1"/>
</dbReference>
<feature type="region of interest" description="Disordered" evidence="6">
    <location>
        <begin position="116"/>
        <end position="144"/>
    </location>
</feature>
<gene>
    <name evidence="10" type="primary">pr1_2</name>
    <name evidence="10" type="ORF">LOC62_04G006040</name>
</gene>
<feature type="compositionally biased region" description="Low complexity" evidence="6">
    <location>
        <begin position="598"/>
        <end position="610"/>
    </location>
</feature>
<evidence type="ECO:0000259" key="9">
    <source>
        <dbReference type="PROSITE" id="PS51767"/>
    </source>
</evidence>
<dbReference type="GO" id="GO:0006508">
    <property type="term" value="P:proteolysis"/>
    <property type="evidence" value="ECO:0007669"/>
    <property type="project" value="UniProtKB-KW"/>
</dbReference>
<evidence type="ECO:0000256" key="8">
    <source>
        <dbReference type="SAM" id="SignalP"/>
    </source>
</evidence>
<accession>A0AAF1BIQ6</accession>
<feature type="active site" evidence="3">
    <location>
        <position position="184"/>
    </location>
</feature>
<dbReference type="AlphaFoldDB" id="A0AAF1BIQ6"/>
<dbReference type="EMBL" id="CP086717">
    <property type="protein sequence ID" value="WOO82556.1"/>
    <property type="molecule type" value="Genomic_DNA"/>
</dbReference>
<dbReference type="InterPro" id="IPR034164">
    <property type="entry name" value="Pepsin-like_dom"/>
</dbReference>
<feature type="disulfide bond" evidence="4">
    <location>
        <begin position="197"/>
        <end position="202"/>
    </location>
</feature>
<keyword evidence="7" id="KW-1133">Transmembrane helix</keyword>
<organism evidence="10 11">
    <name type="scientific">Vanrija pseudolonga</name>
    <dbReference type="NCBI Taxonomy" id="143232"/>
    <lineage>
        <taxon>Eukaryota</taxon>
        <taxon>Fungi</taxon>
        <taxon>Dikarya</taxon>
        <taxon>Basidiomycota</taxon>
        <taxon>Agaricomycotina</taxon>
        <taxon>Tremellomycetes</taxon>
        <taxon>Trichosporonales</taxon>
        <taxon>Trichosporonaceae</taxon>
        <taxon>Vanrija</taxon>
    </lineage>
</organism>
<dbReference type="PROSITE" id="PS51767">
    <property type="entry name" value="PEPTIDASE_A1"/>
    <property type="match status" value="1"/>
</dbReference>
<evidence type="ECO:0000256" key="6">
    <source>
        <dbReference type="SAM" id="MobiDB-lite"/>
    </source>
</evidence>
<evidence type="ECO:0000256" key="3">
    <source>
        <dbReference type="PIRSR" id="PIRSR601461-1"/>
    </source>
</evidence>
<dbReference type="Pfam" id="PF00026">
    <property type="entry name" value="Asp"/>
    <property type="match status" value="1"/>
</dbReference>
<dbReference type="Gene3D" id="2.40.70.10">
    <property type="entry name" value="Acid Proteases"/>
    <property type="match status" value="2"/>
</dbReference>
<reference evidence="10" key="1">
    <citation type="submission" date="2023-10" db="EMBL/GenBank/DDBJ databases">
        <authorList>
            <person name="Noh H."/>
        </authorList>
    </citation>
    <scope>NUCLEOTIDE SEQUENCE</scope>
    <source>
        <strain evidence="10">DUCC4014</strain>
    </source>
</reference>
<dbReference type="InterPro" id="IPR033121">
    <property type="entry name" value="PEPTIDASE_A1"/>
</dbReference>
<feature type="compositionally biased region" description="Polar residues" evidence="6">
    <location>
        <begin position="611"/>
        <end position="622"/>
    </location>
</feature>
<evidence type="ECO:0000256" key="7">
    <source>
        <dbReference type="SAM" id="Phobius"/>
    </source>
</evidence>
<dbReference type="InterPro" id="IPR001969">
    <property type="entry name" value="Aspartic_peptidase_AS"/>
</dbReference>
<evidence type="ECO:0000313" key="10">
    <source>
        <dbReference type="EMBL" id="WOO82556.1"/>
    </source>
</evidence>
<feature type="compositionally biased region" description="Basic and acidic residues" evidence="6">
    <location>
        <begin position="623"/>
        <end position="635"/>
    </location>
</feature>
<keyword evidence="8" id="KW-0732">Signal</keyword>
<keyword evidence="5 10" id="KW-0645">Protease</keyword>